<comment type="caution">
    <text evidence="2">The sequence shown here is derived from an EMBL/GenBank/DDBJ whole genome shotgun (WGS) entry which is preliminary data.</text>
</comment>
<proteinExistence type="predicted"/>
<feature type="compositionally biased region" description="Basic residues" evidence="1">
    <location>
        <begin position="36"/>
        <end position="49"/>
    </location>
</feature>
<feature type="region of interest" description="Disordered" evidence="1">
    <location>
        <begin position="29"/>
        <end position="50"/>
    </location>
</feature>
<accession>A0A976IIS8</accession>
<reference evidence="2 3" key="1">
    <citation type="journal article" date="2021" name="Genome Biol.">
        <title>AFLAP: assembly-free linkage analysis pipeline using k-mers from genome sequencing data.</title>
        <authorList>
            <person name="Fletcher K."/>
            <person name="Zhang L."/>
            <person name="Gil J."/>
            <person name="Han R."/>
            <person name="Cavanaugh K."/>
            <person name="Michelmore R."/>
        </authorList>
    </citation>
    <scope>NUCLEOTIDE SEQUENCE [LARGE SCALE GENOMIC DNA]</scope>
    <source>
        <strain evidence="2 3">SF5</strain>
    </source>
</reference>
<protein>
    <submittedName>
        <fullName evidence="2">Uncharacterized protein</fullName>
    </submittedName>
</protein>
<dbReference type="Proteomes" id="UP000294530">
    <property type="component" value="Unassembled WGS sequence"/>
</dbReference>
<evidence type="ECO:0000313" key="2">
    <source>
        <dbReference type="EMBL" id="TDH72576.1"/>
    </source>
</evidence>
<organism evidence="2 3">
    <name type="scientific">Bremia lactucae</name>
    <name type="common">Lettuce downy mildew</name>
    <dbReference type="NCBI Taxonomy" id="4779"/>
    <lineage>
        <taxon>Eukaryota</taxon>
        <taxon>Sar</taxon>
        <taxon>Stramenopiles</taxon>
        <taxon>Oomycota</taxon>
        <taxon>Peronosporomycetes</taxon>
        <taxon>Peronosporales</taxon>
        <taxon>Peronosporaceae</taxon>
        <taxon>Bremia</taxon>
    </lineage>
</organism>
<evidence type="ECO:0000256" key="1">
    <source>
        <dbReference type="SAM" id="MobiDB-lite"/>
    </source>
</evidence>
<evidence type="ECO:0000313" key="3">
    <source>
        <dbReference type="Proteomes" id="UP000294530"/>
    </source>
</evidence>
<dbReference type="OrthoDB" id="205787at2759"/>
<sequence>MHATGRPHVKVMAYDNITVLKTGRVLGPKPSFKHTASGKKIGRKSRACRQTKAIKTPRTMVENTSVSLEHKLDLPLDALVDANNIGSHKSKRRRTSS</sequence>
<name>A0A976IIS8_BRELC</name>
<dbReference type="RefSeq" id="XP_067822075.1">
    <property type="nucleotide sequence ID" value="XM_067961974.1"/>
</dbReference>
<dbReference type="GeneID" id="94347645"/>
<keyword evidence="3" id="KW-1185">Reference proteome</keyword>
<dbReference type="AlphaFoldDB" id="A0A976IIS8"/>
<dbReference type="EMBL" id="SHOA02000012">
    <property type="protein sequence ID" value="TDH72576.1"/>
    <property type="molecule type" value="Genomic_DNA"/>
</dbReference>
<dbReference type="KEGG" id="blac:94347645"/>
<gene>
    <name evidence="2" type="ORF">CCR75_003883</name>
</gene>